<proteinExistence type="predicted"/>
<dbReference type="Proteomes" id="UP001458880">
    <property type="component" value="Unassembled WGS sequence"/>
</dbReference>
<organism evidence="1 2">
    <name type="scientific">Popillia japonica</name>
    <name type="common">Japanese beetle</name>
    <dbReference type="NCBI Taxonomy" id="7064"/>
    <lineage>
        <taxon>Eukaryota</taxon>
        <taxon>Metazoa</taxon>
        <taxon>Ecdysozoa</taxon>
        <taxon>Arthropoda</taxon>
        <taxon>Hexapoda</taxon>
        <taxon>Insecta</taxon>
        <taxon>Pterygota</taxon>
        <taxon>Neoptera</taxon>
        <taxon>Endopterygota</taxon>
        <taxon>Coleoptera</taxon>
        <taxon>Polyphaga</taxon>
        <taxon>Scarabaeiformia</taxon>
        <taxon>Scarabaeidae</taxon>
        <taxon>Rutelinae</taxon>
        <taxon>Popillia</taxon>
    </lineage>
</organism>
<name>A0AAW1KLB6_POPJA</name>
<reference evidence="1 2" key="1">
    <citation type="journal article" date="2024" name="BMC Genomics">
        <title>De novo assembly and annotation of Popillia japonica's genome with initial clues to its potential as an invasive pest.</title>
        <authorList>
            <person name="Cucini C."/>
            <person name="Boschi S."/>
            <person name="Funari R."/>
            <person name="Cardaioli E."/>
            <person name="Iannotti N."/>
            <person name="Marturano G."/>
            <person name="Paoli F."/>
            <person name="Bruttini M."/>
            <person name="Carapelli A."/>
            <person name="Frati F."/>
            <person name="Nardi F."/>
        </authorList>
    </citation>
    <scope>NUCLEOTIDE SEQUENCE [LARGE SCALE GENOMIC DNA]</scope>
    <source>
        <strain evidence="1">DMR45628</strain>
    </source>
</reference>
<dbReference type="EMBL" id="JASPKY010000211">
    <property type="protein sequence ID" value="KAK9720339.1"/>
    <property type="molecule type" value="Genomic_DNA"/>
</dbReference>
<comment type="caution">
    <text evidence="1">The sequence shown here is derived from an EMBL/GenBank/DDBJ whole genome shotgun (WGS) entry which is preliminary data.</text>
</comment>
<sequence length="90" mass="11416">MIEGACQWYWTKISEIHTWQDFRNNFKKTFFKEKNMNWTKISEIHTWQDFRNNFKKTFFKEKNMTSKWKKMTERTERNMEKGWNCITMKK</sequence>
<gene>
    <name evidence="1" type="ORF">QE152_g22087</name>
</gene>
<protein>
    <submittedName>
        <fullName evidence="1">Uncharacterized protein</fullName>
    </submittedName>
</protein>
<evidence type="ECO:0000313" key="1">
    <source>
        <dbReference type="EMBL" id="KAK9720339.1"/>
    </source>
</evidence>
<keyword evidence="2" id="KW-1185">Reference proteome</keyword>
<dbReference type="AlphaFoldDB" id="A0AAW1KLB6"/>
<accession>A0AAW1KLB6</accession>
<evidence type="ECO:0000313" key="2">
    <source>
        <dbReference type="Proteomes" id="UP001458880"/>
    </source>
</evidence>